<evidence type="ECO:0000313" key="3">
    <source>
        <dbReference type="Proteomes" id="UP001629288"/>
    </source>
</evidence>
<comment type="caution">
    <text evidence="2">The sequence shown here is derived from an EMBL/GenBank/DDBJ whole genome shotgun (WGS) entry which is preliminary data.</text>
</comment>
<evidence type="ECO:0000313" key="2">
    <source>
        <dbReference type="EMBL" id="MFM0443075.1"/>
    </source>
</evidence>
<dbReference type="InterPro" id="IPR004919">
    <property type="entry name" value="GmrSD_N"/>
</dbReference>
<organism evidence="2 3">
    <name type="scientific">Paraburkholderia strydomiana</name>
    <dbReference type="NCBI Taxonomy" id="1245417"/>
    <lineage>
        <taxon>Bacteria</taxon>
        <taxon>Pseudomonadati</taxon>
        <taxon>Pseudomonadota</taxon>
        <taxon>Betaproteobacteria</taxon>
        <taxon>Burkholderiales</taxon>
        <taxon>Burkholderiaceae</taxon>
        <taxon>Paraburkholderia</taxon>
    </lineage>
</organism>
<evidence type="ECO:0000259" key="1">
    <source>
        <dbReference type="Pfam" id="PF03235"/>
    </source>
</evidence>
<feature type="domain" description="GmrSD restriction endonucleases N-terminal" evidence="1">
    <location>
        <begin position="38"/>
        <end position="191"/>
    </location>
</feature>
<proteinExistence type="predicted"/>
<name>A0ABW9BWJ6_9BURK</name>
<dbReference type="Proteomes" id="UP001629288">
    <property type="component" value="Unassembled WGS sequence"/>
</dbReference>
<reference evidence="2 3" key="1">
    <citation type="journal article" date="2024" name="Chem. Sci.">
        <title>Discovery of megapolipeptins by genome mining of a Burkholderiales bacteria collection.</title>
        <authorList>
            <person name="Paulo B.S."/>
            <person name="Recchia M.J.J."/>
            <person name="Lee S."/>
            <person name="Fergusson C.H."/>
            <person name="Romanowski S.B."/>
            <person name="Hernandez A."/>
            <person name="Krull N."/>
            <person name="Liu D.Y."/>
            <person name="Cavanagh H."/>
            <person name="Bos A."/>
            <person name="Gray C.A."/>
            <person name="Murphy B.T."/>
            <person name="Linington R.G."/>
            <person name="Eustaquio A.S."/>
        </authorList>
    </citation>
    <scope>NUCLEOTIDE SEQUENCE [LARGE SCALE GENOMIC DNA]</scope>
    <source>
        <strain evidence="2 3">RL17-379-BIB-C</strain>
    </source>
</reference>
<dbReference type="RefSeq" id="WP_408127205.1">
    <property type="nucleotide sequence ID" value="NZ_JAQQDH010000001.1"/>
</dbReference>
<gene>
    <name evidence="2" type="ORF">PQR00_05710</name>
</gene>
<dbReference type="PANTHER" id="PTHR39639">
    <property type="entry name" value="CHROMOSOME 16, WHOLE GENOME SHOTGUN SEQUENCE"/>
    <property type="match status" value="1"/>
</dbReference>
<dbReference type="Pfam" id="PF03235">
    <property type="entry name" value="GmrSD_N"/>
    <property type="match status" value="1"/>
</dbReference>
<accession>A0ABW9BWJ6</accession>
<sequence>MEDKAGTEAAVDLIQEVDAQLKNVHTQSLDISFNELADMVSTQELDISPDYQRLFQWSEGARSRFIESLLLEMPVPPIYVVEEENNQKLLIDGLQRLSSYLHFRGMLTAPHLRPAVNPGDKLVLQDCDILPQLNGKTFDDLGTALQIKLKRSFVRVEVVRKGSNPKFKYHMFKRLNTGGESLTNQQLRNCTIRLLDPKFNDFVNLLADQNEDFRNCTATISEQDRHGAYDRELVLRFFAFKNWRTKFKHDVADFLTEYMEAVADPDHPEAFDYDAEREVFERTFKILNVTLGEQAFSRANRTRTDLIAGFGIYQYEAFALGIQSHLASIDIDSQDGITKIRDIFRAIKLDANFVDITTGGGKNSPGPLNQRIGFVENRLAAAYK</sequence>
<dbReference type="PANTHER" id="PTHR39639:SF1">
    <property type="entry name" value="DUF262 DOMAIN-CONTAINING PROTEIN"/>
    <property type="match status" value="1"/>
</dbReference>
<keyword evidence="3" id="KW-1185">Reference proteome</keyword>
<dbReference type="EMBL" id="JAQQDH010000001">
    <property type="protein sequence ID" value="MFM0443075.1"/>
    <property type="molecule type" value="Genomic_DNA"/>
</dbReference>
<protein>
    <submittedName>
        <fullName evidence="2">DUF262 domain-containing protein</fullName>
    </submittedName>
</protein>